<protein>
    <submittedName>
        <fullName evidence="2">Uncharacterized protein</fullName>
    </submittedName>
</protein>
<dbReference type="AlphaFoldDB" id="M3B8T7"/>
<sequence>MLISEELMKCRIDDAAGKNRNALKPRTPAKTHERAGPHLSLSHHHIVHPHARQRGWHPKYHTKNRSGCKTQEQEEAIEYTLYSLCNLSHMIVANKAARGLNNSSREHALTEAGHQNCGGALRSSHPSPSLTSRKRRHSSSWPSPAIAANHPWKKSRPYYLLSPASIILQPARQFPPSTLSTMCDKCPCMPPSPRLLQQHLTTVSSIIHSHAFPARSARASAFSVAVSTLNSTTCFMQAPTSIKLHFSKTKLELKPEIICDTTSQPFRPGTESPARPHLRVQVDPSTSALRKPRTRLQVGITASTSPIIIAKLILYKNMATINYGTDYKRFSRSRCFKFIRQRGGTIPSGKKAKNVNPRNILRQMDLEARFPFMDLPPEMRNEIYTVLLSRNPNEGRKAFPEILRVSKQIYKEALGILRAESFFSMILETQKTLEEACRIYVRDFESIAEIIISPNNHLDLYHYSNGLGILRKIEKIQLDAGFCLGTARENDWASFAYFVDIITTHAVNLKTLDVTADDQRGPLKVFSKLPETVTLDIRGFDDDEVFHVNVSMIFAGRDSAKARYIGARTEVERLQSSWQQGSGVCLCMGINVIIAQVVHTYSSAAKITFLEKRFRFQIFDFLAVGCRKLRTLPPRRCRTRPNIEGTARELE</sequence>
<dbReference type="eggNOG" id="ENOG502T9AX">
    <property type="taxonomic scope" value="Eukaryota"/>
</dbReference>
<name>M3B8T7_PSEFD</name>
<dbReference type="HOGENOM" id="CLU_420981_0_0_1"/>
<dbReference type="OrthoDB" id="3649689at2759"/>
<dbReference type="RefSeq" id="XP_007923227.1">
    <property type="nucleotide sequence ID" value="XM_007925036.1"/>
</dbReference>
<accession>M3B8T7</accession>
<dbReference type="Proteomes" id="UP000016932">
    <property type="component" value="Unassembled WGS sequence"/>
</dbReference>
<keyword evidence="3" id="KW-1185">Reference proteome</keyword>
<dbReference type="VEuPathDB" id="FungiDB:MYCFIDRAFT_171594"/>
<dbReference type="GeneID" id="19332657"/>
<evidence type="ECO:0000313" key="2">
    <source>
        <dbReference type="EMBL" id="EME85713.1"/>
    </source>
</evidence>
<evidence type="ECO:0000256" key="1">
    <source>
        <dbReference type="SAM" id="MobiDB-lite"/>
    </source>
</evidence>
<proteinExistence type="predicted"/>
<gene>
    <name evidence="2" type="ORF">MYCFIDRAFT_171594</name>
</gene>
<reference evidence="2 3" key="1">
    <citation type="journal article" date="2012" name="PLoS Pathog.">
        <title>Diverse lifestyles and strategies of plant pathogenesis encoded in the genomes of eighteen Dothideomycetes fungi.</title>
        <authorList>
            <person name="Ohm R.A."/>
            <person name="Feau N."/>
            <person name="Henrissat B."/>
            <person name="Schoch C.L."/>
            <person name="Horwitz B.A."/>
            <person name="Barry K.W."/>
            <person name="Condon B.J."/>
            <person name="Copeland A.C."/>
            <person name="Dhillon B."/>
            <person name="Glaser F."/>
            <person name="Hesse C.N."/>
            <person name="Kosti I."/>
            <person name="LaButti K."/>
            <person name="Lindquist E.A."/>
            <person name="Lucas S."/>
            <person name="Salamov A.A."/>
            <person name="Bradshaw R.E."/>
            <person name="Ciuffetti L."/>
            <person name="Hamelin R.C."/>
            <person name="Kema G.H.J."/>
            <person name="Lawrence C."/>
            <person name="Scott J.A."/>
            <person name="Spatafora J.W."/>
            <person name="Turgeon B.G."/>
            <person name="de Wit P.J.G.M."/>
            <person name="Zhong S."/>
            <person name="Goodwin S.B."/>
            <person name="Grigoriev I.V."/>
        </authorList>
    </citation>
    <scope>NUCLEOTIDE SEQUENCE [LARGE SCALE GENOMIC DNA]</scope>
    <source>
        <strain evidence="2 3">CIRAD86</strain>
    </source>
</reference>
<evidence type="ECO:0000313" key="3">
    <source>
        <dbReference type="Proteomes" id="UP000016932"/>
    </source>
</evidence>
<dbReference type="KEGG" id="pfj:MYCFIDRAFT_171594"/>
<organism evidence="2 3">
    <name type="scientific">Pseudocercospora fijiensis (strain CIRAD86)</name>
    <name type="common">Black leaf streak disease fungus</name>
    <name type="synonym">Mycosphaerella fijiensis</name>
    <dbReference type="NCBI Taxonomy" id="383855"/>
    <lineage>
        <taxon>Eukaryota</taxon>
        <taxon>Fungi</taxon>
        <taxon>Dikarya</taxon>
        <taxon>Ascomycota</taxon>
        <taxon>Pezizomycotina</taxon>
        <taxon>Dothideomycetes</taxon>
        <taxon>Dothideomycetidae</taxon>
        <taxon>Mycosphaerellales</taxon>
        <taxon>Mycosphaerellaceae</taxon>
        <taxon>Pseudocercospora</taxon>
    </lineage>
</organism>
<dbReference type="EMBL" id="KB446556">
    <property type="protein sequence ID" value="EME85713.1"/>
    <property type="molecule type" value="Genomic_DNA"/>
</dbReference>
<feature type="region of interest" description="Disordered" evidence="1">
    <location>
        <begin position="114"/>
        <end position="146"/>
    </location>
</feature>